<keyword evidence="5" id="KW-0238">DNA-binding</keyword>
<evidence type="ECO:0000256" key="6">
    <source>
        <dbReference type="ARBA" id="ARBA00023163"/>
    </source>
</evidence>
<dbReference type="CDD" id="cd00067">
    <property type="entry name" value="GAL4"/>
    <property type="match status" value="1"/>
</dbReference>
<evidence type="ECO:0000256" key="4">
    <source>
        <dbReference type="ARBA" id="ARBA00023015"/>
    </source>
</evidence>
<comment type="caution">
    <text evidence="10">The sequence shown here is derived from an EMBL/GenBank/DDBJ whole genome shotgun (WGS) entry which is preliminary data.</text>
</comment>
<gene>
    <name evidence="10" type="ORF">BC936DRAFT_146989</name>
</gene>
<feature type="region of interest" description="Disordered" evidence="8">
    <location>
        <begin position="202"/>
        <end position="233"/>
    </location>
</feature>
<proteinExistence type="predicted"/>
<feature type="region of interest" description="Disordered" evidence="8">
    <location>
        <begin position="723"/>
        <end position="787"/>
    </location>
</feature>
<name>A0A433D6C7_9FUNG</name>
<feature type="compositionally biased region" description="Polar residues" evidence="8">
    <location>
        <begin position="697"/>
        <end position="714"/>
    </location>
</feature>
<evidence type="ECO:0000313" key="10">
    <source>
        <dbReference type="EMBL" id="RUP46417.1"/>
    </source>
</evidence>
<feature type="compositionally biased region" description="Low complexity" evidence="8">
    <location>
        <begin position="724"/>
        <end position="745"/>
    </location>
</feature>
<feature type="region of interest" description="Disordered" evidence="8">
    <location>
        <begin position="860"/>
        <end position="882"/>
    </location>
</feature>
<dbReference type="Gene3D" id="4.10.240.10">
    <property type="entry name" value="Zn(2)-C6 fungal-type DNA-binding domain"/>
    <property type="match status" value="1"/>
</dbReference>
<dbReference type="EMBL" id="RBNI01005884">
    <property type="protein sequence ID" value="RUP46417.1"/>
    <property type="molecule type" value="Genomic_DNA"/>
</dbReference>
<feature type="non-terminal residue" evidence="10">
    <location>
        <position position="1"/>
    </location>
</feature>
<keyword evidence="6" id="KW-0804">Transcription</keyword>
<feature type="domain" description="Xylanolytic transcriptional activator regulatory" evidence="9">
    <location>
        <begin position="407"/>
        <end position="480"/>
    </location>
</feature>
<evidence type="ECO:0000259" key="9">
    <source>
        <dbReference type="SMART" id="SM00906"/>
    </source>
</evidence>
<dbReference type="PANTHER" id="PTHR31313">
    <property type="entry name" value="TY1 ENHANCER ACTIVATOR"/>
    <property type="match status" value="1"/>
</dbReference>
<keyword evidence="4" id="KW-0805">Transcription regulation</keyword>
<dbReference type="GO" id="GO:0003677">
    <property type="term" value="F:DNA binding"/>
    <property type="evidence" value="ECO:0007669"/>
    <property type="project" value="UniProtKB-KW"/>
</dbReference>
<dbReference type="GO" id="GO:0000981">
    <property type="term" value="F:DNA-binding transcription factor activity, RNA polymerase II-specific"/>
    <property type="evidence" value="ECO:0007669"/>
    <property type="project" value="InterPro"/>
</dbReference>
<keyword evidence="11" id="KW-1185">Reference proteome</keyword>
<keyword evidence="3" id="KW-0862">Zinc</keyword>
<dbReference type="InterPro" id="IPR007219">
    <property type="entry name" value="XnlR_reg_dom"/>
</dbReference>
<evidence type="ECO:0000313" key="11">
    <source>
        <dbReference type="Proteomes" id="UP000268093"/>
    </source>
</evidence>
<keyword evidence="7" id="KW-0539">Nucleus</keyword>
<evidence type="ECO:0000256" key="7">
    <source>
        <dbReference type="ARBA" id="ARBA00023242"/>
    </source>
</evidence>
<evidence type="ECO:0000256" key="8">
    <source>
        <dbReference type="SAM" id="MobiDB-lite"/>
    </source>
</evidence>
<feature type="compositionally biased region" description="Low complexity" evidence="8">
    <location>
        <begin position="224"/>
        <end position="233"/>
    </location>
</feature>
<dbReference type="InterPro" id="IPR036864">
    <property type="entry name" value="Zn2-C6_fun-type_DNA-bd_sf"/>
</dbReference>
<dbReference type="CDD" id="cd12148">
    <property type="entry name" value="fungal_TF_MHR"/>
    <property type="match status" value="1"/>
</dbReference>
<comment type="subcellular location">
    <subcellularLocation>
        <location evidence="1">Nucleus</location>
    </subcellularLocation>
</comment>
<evidence type="ECO:0000256" key="2">
    <source>
        <dbReference type="ARBA" id="ARBA00022723"/>
    </source>
</evidence>
<evidence type="ECO:0000256" key="1">
    <source>
        <dbReference type="ARBA" id="ARBA00004123"/>
    </source>
</evidence>
<feature type="region of interest" description="Disordered" evidence="8">
    <location>
        <begin position="28"/>
        <end position="89"/>
    </location>
</feature>
<feature type="compositionally biased region" description="Polar residues" evidence="8">
    <location>
        <begin position="754"/>
        <end position="769"/>
    </location>
</feature>
<dbReference type="SMART" id="SM00906">
    <property type="entry name" value="Fungal_trans"/>
    <property type="match status" value="1"/>
</dbReference>
<keyword evidence="2" id="KW-0479">Metal-binding</keyword>
<dbReference type="PANTHER" id="PTHR31313:SF81">
    <property type="entry name" value="TY1 ENHANCER ACTIVATOR"/>
    <property type="match status" value="1"/>
</dbReference>
<reference evidence="10 11" key="1">
    <citation type="journal article" date="2018" name="New Phytol.">
        <title>Phylogenomics of Endogonaceae and evolution of mycorrhizas within Mucoromycota.</title>
        <authorList>
            <person name="Chang Y."/>
            <person name="Desiro A."/>
            <person name="Na H."/>
            <person name="Sandor L."/>
            <person name="Lipzen A."/>
            <person name="Clum A."/>
            <person name="Barry K."/>
            <person name="Grigoriev I.V."/>
            <person name="Martin F.M."/>
            <person name="Stajich J.E."/>
            <person name="Smith M.E."/>
            <person name="Bonito G."/>
            <person name="Spatafora J.W."/>
        </authorList>
    </citation>
    <scope>NUCLEOTIDE SEQUENCE [LARGE SCALE GENOMIC DNA]</scope>
    <source>
        <strain evidence="10 11">GMNB39</strain>
    </source>
</reference>
<sequence>PPFLLSTLPYPTTVPPFRYARPTPSHIFPSTSYHHHGTRNAGGQSLPFGDDQLPGEPGPEPSTHATTERSRGVTRPYGGPPVRRPASKAYEGNDGVRRMQATESQVGWRVLLFPIEEGWRWGGRCDAIQPCCTNCQAAHVECIYSGAGAKRGPPKGYVAVIEDRLHSIETLLGELVVQGKDKVDRGFSHRLAKDEILDEEKPIINRPPFARHNSRTTPDHEPSPHLSQSPLSISSPISDACRLGNEGMDLDVLDIAEAGWEPPTHSSKSTLFVEEDVVQNTHPPPVISNMATQPSPDLAGHLIELYFRHHYPHFPILHRQTFLAQLQDPTQPISALLLNAIYAIAARYSNDPALHAAAQRREHLGMAYFDQATQMLDRFMDAPRITTVQALVLMAIYEAGLSQFTRPSVLVGMATKMAQLLGLQRKFDLAAVAPREAELRKRTFWGVYLLDRLIGSVLGQPLTILDKDCDVELPSLDAAEGEPDDDERVITLNLVHMIKLNRILGDVLQHVYSPALTLPRFHTAMLSVFESSLTAWASQLPPHLELAISTSTSTSPQIPTSSFAGHLHLLYHEALILLHRPFLQFPNRKALLAMATSLRVCTNAANSITHIAESILTMNTDNCVTFPFTSYSIALASTIHCLNLNSKNDSLSGPAKANLMTTIKLYKLFLRSGMLSQSAARGVQNIDRLLWNITPKNSAPSSPKLSTSAPSPSNRVRRLVSRFETSPSESTDSPDTHTESTPPHELGLAPEYWTQHQPASGSTSPTVSISPPRPQVPDRPPSRCCTSPRMFNIPMQQAQERHHDAFVAGGPGMARSSNSGSMIALQQQGTLPDGDFDPQFWNEFGIDWEALDRTMTRTNTHTTTGWPHHAHDPPQQQHHMHFTPQPQLTTEPASMLPPFVPLFAQPGYIATGVSNMSTRSSASQPPPYPNSAPNTMGVAVTQALQAPPKPPRTGSPPPALAGYGGGGTRFSASAFTKKGSSNSSYGKVEESKVGAATNAINFVMGKKRRDDLSSMKKMTLDEFAAMGSGGPAVVKFDAKNVKFMNLKFPPKNTQGLCAINDLGYYGKNI</sequence>
<dbReference type="AlphaFoldDB" id="A0A433D6C7"/>
<dbReference type="GO" id="GO:0005634">
    <property type="term" value="C:nucleus"/>
    <property type="evidence" value="ECO:0007669"/>
    <property type="project" value="UniProtKB-SubCell"/>
</dbReference>
<dbReference type="Pfam" id="PF04082">
    <property type="entry name" value="Fungal_trans"/>
    <property type="match status" value="1"/>
</dbReference>
<evidence type="ECO:0000256" key="5">
    <source>
        <dbReference type="ARBA" id="ARBA00023125"/>
    </source>
</evidence>
<dbReference type="GO" id="GO:0008270">
    <property type="term" value="F:zinc ion binding"/>
    <property type="evidence" value="ECO:0007669"/>
    <property type="project" value="InterPro"/>
</dbReference>
<dbReference type="OrthoDB" id="2123952at2759"/>
<dbReference type="InterPro" id="IPR001138">
    <property type="entry name" value="Zn2Cys6_DnaBD"/>
</dbReference>
<evidence type="ECO:0000256" key="3">
    <source>
        <dbReference type="ARBA" id="ARBA00022833"/>
    </source>
</evidence>
<feature type="region of interest" description="Disordered" evidence="8">
    <location>
        <begin position="697"/>
        <end position="716"/>
    </location>
</feature>
<protein>
    <submittedName>
        <fullName evidence="10">Fungal-specific transcription factor domain-containing protein</fullName>
    </submittedName>
</protein>
<dbReference type="GO" id="GO:0006351">
    <property type="term" value="P:DNA-templated transcription"/>
    <property type="evidence" value="ECO:0007669"/>
    <property type="project" value="InterPro"/>
</dbReference>
<dbReference type="InterPro" id="IPR051615">
    <property type="entry name" value="Transcr_Regulatory_Elem"/>
</dbReference>
<accession>A0A433D6C7</accession>
<organism evidence="10 11">
    <name type="scientific">Jimgerdemannia flammicorona</name>
    <dbReference type="NCBI Taxonomy" id="994334"/>
    <lineage>
        <taxon>Eukaryota</taxon>
        <taxon>Fungi</taxon>
        <taxon>Fungi incertae sedis</taxon>
        <taxon>Mucoromycota</taxon>
        <taxon>Mucoromycotina</taxon>
        <taxon>Endogonomycetes</taxon>
        <taxon>Endogonales</taxon>
        <taxon>Endogonaceae</taxon>
        <taxon>Jimgerdemannia</taxon>
    </lineage>
</organism>
<dbReference type="Proteomes" id="UP000268093">
    <property type="component" value="Unassembled WGS sequence"/>
</dbReference>